<name>A0A853A142_9ACTN</name>
<dbReference type="EMBL" id="JACBZD010000001">
    <property type="protein sequence ID" value="NYI06644.1"/>
    <property type="molecule type" value="Genomic_DNA"/>
</dbReference>
<protein>
    <submittedName>
        <fullName evidence="3">Uncharacterized protein</fullName>
    </submittedName>
</protein>
<reference evidence="3 4" key="1">
    <citation type="submission" date="2020-07" db="EMBL/GenBank/DDBJ databases">
        <title>Sequencing the genomes of 1000 actinobacteria strains.</title>
        <authorList>
            <person name="Klenk H.-P."/>
        </authorList>
    </citation>
    <scope>NUCLEOTIDE SEQUENCE [LARGE SCALE GENOMIC DNA]</scope>
    <source>
        <strain evidence="3 4">DSM 42178</strain>
    </source>
</reference>
<evidence type="ECO:0000256" key="2">
    <source>
        <dbReference type="SAM" id="Phobius"/>
    </source>
</evidence>
<feature type="transmembrane region" description="Helical" evidence="2">
    <location>
        <begin position="30"/>
        <end position="50"/>
    </location>
</feature>
<dbReference type="AlphaFoldDB" id="A0A853A142"/>
<proteinExistence type="predicted"/>
<keyword evidence="2" id="KW-1133">Transmembrane helix</keyword>
<dbReference type="RefSeq" id="WP_179815194.1">
    <property type="nucleotide sequence ID" value="NZ_JACBZD010000001.1"/>
</dbReference>
<organism evidence="3 4">
    <name type="scientific">Allostreptomyces psammosilenae</name>
    <dbReference type="NCBI Taxonomy" id="1892865"/>
    <lineage>
        <taxon>Bacteria</taxon>
        <taxon>Bacillati</taxon>
        <taxon>Actinomycetota</taxon>
        <taxon>Actinomycetes</taxon>
        <taxon>Kitasatosporales</taxon>
        <taxon>Streptomycetaceae</taxon>
        <taxon>Allostreptomyces</taxon>
    </lineage>
</organism>
<feature type="compositionally biased region" description="Low complexity" evidence="1">
    <location>
        <begin position="83"/>
        <end position="92"/>
    </location>
</feature>
<evidence type="ECO:0000313" key="4">
    <source>
        <dbReference type="Proteomes" id="UP000567795"/>
    </source>
</evidence>
<feature type="region of interest" description="Disordered" evidence="1">
    <location>
        <begin position="58"/>
        <end position="101"/>
    </location>
</feature>
<evidence type="ECO:0000313" key="3">
    <source>
        <dbReference type="EMBL" id="NYI06644.1"/>
    </source>
</evidence>
<sequence length="101" mass="9691">MTASTLVQQLSDPSVVRLAADAGAQGPGTLLRVVIVVSVLGAVLGAWFLLRGYADDAPSGQGPAGGPAGGREADGRAAGGAAEGAAARVAGPRRGGDGTPE</sequence>
<accession>A0A853A142</accession>
<keyword evidence="4" id="KW-1185">Reference proteome</keyword>
<gene>
    <name evidence="3" type="ORF">FHU37_003587</name>
</gene>
<keyword evidence="2" id="KW-0472">Membrane</keyword>
<dbReference type="Proteomes" id="UP000567795">
    <property type="component" value="Unassembled WGS sequence"/>
</dbReference>
<keyword evidence="2" id="KW-0812">Transmembrane</keyword>
<comment type="caution">
    <text evidence="3">The sequence shown here is derived from an EMBL/GenBank/DDBJ whole genome shotgun (WGS) entry which is preliminary data.</text>
</comment>
<evidence type="ECO:0000256" key="1">
    <source>
        <dbReference type="SAM" id="MobiDB-lite"/>
    </source>
</evidence>